<dbReference type="Gene3D" id="3.30.70.1630">
    <property type="match status" value="1"/>
</dbReference>
<dbReference type="PIRSF" id="PIRSF006487">
    <property type="entry name" value="GcvT"/>
    <property type="match status" value="1"/>
</dbReference>
<organism evidence="1 2">
    <name type="scientific">Marinospirillum insulare</name>
    <dbReference type="NCBI Taxonomy" id="217169"/>
    <lineage>
        <taxon>Bacteria</taxon>
        <taxon>Pseudomonadati</taxon>
        <taxon>Pseudomonadota</taxon>
        <taxon>Gammaproteobacteria</taxon>
        <taxon>Oceanospirillales</taxon>
        <taxon>Oceanospirillaceae</taxon>
        <taxon>Marinospirillum</taxon>
    </lineage>
</organism>
<proteinExistence type="predicted"/>
<dbReference type="Gene3D" id="2.40.30.160">
    <property type="match status" value="1"/>
</dbReference>
<dbReference type="Proteomes" id="UP001156682">
    <property type="component" value="Unassembled WGS sequence"/>
</dbReference>
<evidence type="ECO:0000313" key="1">
    <source>
        <dbReference type="EMBL" id="GLR65303.1"/>
    </source>
</evidence>
<comment type="caution">
    <text evidence="1">The sequence shown here is derived from an EMBL/GenBank/DDBJ whole genome shotgun (WGS) entry which is preliminary data.</text>
</comment>
<dbReference type="InterPro" id="IPR017703">
    <property type="entry name" value="YgfZ/GCV_T_CS"/>
</dbReference>
<dbReference type="PANTHER" id="PTHR22602">
    <property type="entry name" value="TRANSFERASE CAF17, MITOCHONDRIAL-RELATED"/>
    <property type="match status" value="1"/>
</dbReference>
<dbReference type="EMBL" id="BSOR01000080">
    <property type="protein sequence ID" value="GLR65303.1"/>
    <property type="molecule type" value="Genomic_DNA"/>
</dbReference>
<sequence length="322" mass="35366">MSNVFFTSLEHLAVLELKGGQPDKLLQGQITADLNLVNTEQALPGLLCSLKGRVISSFEVIALGQDHLALILPASNLDVVQTHLAKYQPFFKTQLNEITSDYQLIGLSGKEVPALTSSLVGAWPKDEYQQAITEQGLVLNLPGPLPRALVMLKRDAENFATTLTKLQNLTNQVETDCWHLLDIKMGRALVDADLTDQFLPQMLNYQAIGAVSFKKGCYIGQEIVARAQFRGQVKKRLHRAHLTTGELTLPAGVYDTQGKQQGDIITIAADRRGELEALAVINQKAIESDTNLFADPDLKIKLILHKLPYDPTGRKALHGAEA</sequence>
<name>A0ABQ6A129_9GAMM</name>
<reference evidence="2" key="1">
    <citation type="journal article" date="2019" name="Int. J. Syst. Evol. Microbiol.">
        <title>The Global Catalogue of Microorganisms (GCM) 10K type strain sequencing project: providing services to taxonomists for standard genome sequencing and annotation.</title>
        <authorList>
            <consortium name="The Broad Institute Genomics Platform"/>
            <consortium name="The Broad Institute Genome Sequencing Center for Infectious Disease"/>
            <person name="Wu L."/>
            <person name="Ma J."/>
        </authorList>
    </citation>
    <scope>NUCLEOTIDE SEQUENCE [LARGE SCALE GENOMIC DNA]</scope>
    <source>
        <strain evidence="2">NBRC 100033</strain>
    </source>
</reference>
<keyword evidence="2" id="KW-1185">Reference proteome</keyword>
<dbReference type="SUPFAM" id="SSF103025">
    <property type="entry name" value="Folate-binding domain"/>
    <property type="match status" value="1"/>
</dbReference>
<gene>
    <name evidence="1" type="ORF">GCM10007878_27420</name>
</gene>
<dbReference type="PANTHER" id="PTHR22602:SF0">
    <property type="entry name" value="TRANSFERASE CAF17, MITOCHONDRIAL-RELATED"/>
    <property type="match status" value="1"/>
</dbReference>
<dbReference type="Gene3D" id="3.30.70.1400">
    <property type="entry name" value="Aminomethyltransferase beta-barrel domains"/>
    <property type="match status" value="1"/>
</dbReference>
<dbReference type="NCBIfam" id="TIGR03317">
    <property type="entry name" value="ygfZ_signature"/>
    <property type="match status" value="1"/>
</dbReference>
<accession>A0ABQ6A129</accession>
<dbReference type="InterPro" id="IPR045179">
    <property type="entry name" value="YgfZ/GcvT"/>
</dbReference>
<evidence type="ECO:0000313" key="2">
    <source>
        <dbReference type="Proteomes" id="UP001156682"/>
    </source>
</evidence>
<protein>
    <submittedName>
        <fullName evidence="1">tRNA-modifying protein YgfZ</fullName>
    </submittedName>
</protein>
<dbReference type="RefSeq" id="WP_027850984.1">
    <property type="nucleotide sequence ID" value="NZ_BSOR01000080.1"/>
</dbReference>